<feature type="region of interest" description="Disordered" evidence="1">
    <location>
        <begin position="85"/>
        <end position="117"/>
    </location>
</feature>
<keyword evidence="4" id="KW-1185">Reference proteome</keyword>
<evidence type="ECO:0000313" key="3">
    <source>
        <dbReference type="EMBL" id="KAG8201414.1"/>
    </source>
</evidence>
<dbReference type="Pfam" id="PF00397">
    <property type="entry name" value="WW"/>
    <property type="match status" value="1"/>
</dbReference>
<dbReference type="InterPro" id="IPR029060">
    <property type="entry name" value="PIN-like_dom_sf"/>
</dbReference>
<dbReference type="PANTHER" id="PTHR16161">
    <property type="entry name" value="TRANSCRIPTIONAL PROTEIN SWT1"/>
    <property type="match status" value="1"/>
</dbReference>
<accession>A0AAV6W0Z1</accession>
<dbReference type="Proteomes" id="UP000827092">
    <property type="component" value="Unassembled WGS sequence"/>
</dbReference>
<dbReference type="CDD" id="cd00201">
    <property type="entry name" value="WW"/>
    <property type="match status" value="1"/>
</dbReference>
<dbReference type="GO" id="GO:0005634">
    <property type="term" value="C:nucleus"/>
    <property type="evidence" value="ECO:0007669"/>
    <property type="project" value="TreeGrafter"/>
</dbReference>
<name>A0AAV6W0Z1_9ARAC</name>
<dbReference type="Gene3D" id="3.40.50.1010">
    <property type="entry name" value="5'-nuclease"/>
    <property type="match status" value="1"/>
</dbReference>
<protein>
    <recommendedName>
        <fullName evidence="2">WW domain-containing protein</fullName>
    </recommendedName>
</protein>
<dbReference type="SUPFAM" id="SSF88723">
    <property type="entry name" value="PIN domain-like"/>
    <property type="match status" value="1"/>
</dbReference>
<dbReference type="InterPro" id="IPR052626">
    <property type="entry name" value="SWT1_Regulator"/>
</dbReference>
<dbReference type="InterPro" id="IPR002716">
    <property type="entry name" value="PIN_dom"/>
</dbReference>
<dbReference type="InterPro" id="IPR001202">
    <property type="entry name" value="WW_dom"/>
</dbReference>
<proteinExistence type="predicted"/>
<dbReference type="EMBL" id="JAFNEN010000005">
    <property type="protein sequence ID" value="KAG8201414.1"/>
    <property type="molecule type" value="Genomic_DNA"/>
</dbReference>
<dbReference type="AlphaFoldDB" id="A0AAV6W0Z1"/>
<evidence type="ECO:0000256" key="1">
    <source>
        <dbReference type="SAM" id="MobiDB-lite"/>
    </source>
</evidence>
<gene>
    <name evidence="3" type="ORF">JTE90_024287</name>
</gene>
<dbReference type="PANTHER" id="PTHR16161:SF0">
    <property type="entry name" value="TRANSCRIPTIONAL PROTEIN SWT1"/>
    <property type="match status" value="1"/>
</dbReference>
<dbReference type="InterPro" id="IPR036020">
    <property type="entry name" value="WW_dom_sf"/>
</dbReference>
<organism evidence="3 4">
    <name type="scientific">Oedothorax gibbosus</name>
    <dbReference type="NCBI Taxonomy" id="931172"/>
    <lineage>
        <taxon>Eukaryota</taxon>
        <taxon>Metazoa</taxon>
        <taxon>Ecdysozoa</taxon>
        <taxon>Arthropoda</taxon>
        <taxon>Chelicerata</taxon>
        <taxon>Arachnida</taxon>
        <taxon>Araneae</taxon>
        <taxon>Araneomorphae</taxon>
        <taxon>Entelegynae</taxon>
        <taxon>Araneoidea</taxon>
        <taxon>Linyphiidae</taxon>
        <taxon>Erigoninae</taxon>
        <taxon>Oedothorax</taxon>
    </lineage>
</organism>
<dbReference type="PROSITE" id="PS50020">
    <property type="entry name" value="WW_DOMAIN_2"/>
    <property type="match status" value="1"/>
</dbReference>
<dbReference type="SMART" id="SM00456">
    <property type="entry name" value="WW"/>
    <property type="match status" value="1"/>
</dbReference>
<evidence type="ECO:0000313" key="4">
    <source>
        <dbReference type="Proteomes" id="UP000827092"/>
    </source>
</evidence>
<dbReference type="Pfam" id="PF13638">
    <property type="entry name" value="PIN_4"/>
    <property type="match status" value="1"/>
</dbReference>
<dbReference type="SUPFAM" id="SSF51045">
    <property type="entry name" value="WW domain"/>
    <property type="match status" value="1"/>
</dbReference>
<evidence type="ECO:0000259" key="2">
    <source>
        <dbReference type="PROSITE" id="PS50020"/>
    </source>
</evidence>
<dbReference type="Gene3D" id="2.20.70.10">
    <property type="match status" value="1"/>
</dbReference>
<reference evidence="3 4" key="1">
    <citation type="journal article" date="2022" name="Nat. Ecol. Evol.">
        <title>A masculinizing supergene underlies an exaggerated male reproductive morph in a spider.</title>
        <authorList>
            <person name="Hendrickx F."/>
            <person name="De Corte Z."/>
            <person name="Sonet G."/>
            <person name="Van Belleghem S.M."/>
            <person name="Kostlbacher S."/>
            <person name="Vangestel C."/>
        </authorList>
    </citation>
    <scope>NUCLEOTIDE SEQUENCE [LARGE SCALE GENOMIC DNA]</scope>
    <source>
        <strain evidence="3">W744_W776</strain>
    </source>
</reference>
<sequence>MSEETEELMLPCGWVVKTSTKHPDRVYYYNCNTKSSTWDCPELVPKRKSDGFKVPEAKRNANTIHSIHSPNESLSQFRKPPTAIVNPVTTGPDRQPSTSTVTSHRETQRQNTTPTTSNLISTAVIQPSLPTPIASSAAPNTPSVEDLVEKISKSTILKHHYMVVTTSMFLDELDNIAILKDLTLARCGPPHLFMPFIVLKELDRLKKSPISQEAYLARRTIRVVHDTLKSVHPRFHGLNAKQAEDCKKTTPELQMSYTRHCFRKNYHRYIDVCKVIQKKVPREKVILLTNDKDLAKIAMDYNIITHDWESLMKNIKPDIDPIREFPEDFELRYKPWRNITDREKSTFSHNKPGEPTYLELKHSGHVIVDQIMAYRKEIDKLMERAQQLLKGVLDPILVAELGKVLDEMCLNCVVNRNLLKEIINAYIRHWQILFCHRFSDNPLHCFELLHQKLSCKEGQYNTLEDCLEVLNLVQVIFKSFRVQDPILRSFVSQIEDIKFQVARIFRQLPILDSSLSIVESYSRQNEHEAVLKIFDFNWQAVNDLCGMLMDFFGIQHSLAYVKPKKLPSESEYRLVACDLFPYVGHLKHLMNEMLINVSDSSTNREVFKKLHKALLELIPSLQIRSVRYVLPDVRRFTYTALENFCRDPENRQKIEIGIKQVDRFANKLKEVFLKMIKPKGPQTSLLCDK</sequence>
<comment type="caution">
    <text evidence="3">The sequence shown here is derived from an EMBL/GenBank/DDBJ whole genome shotgun (WGS) entry which is preliminary data.</text>
</comment>
<feature type="domain" description="WW" evidence="2">
    <location>
        <begin position="8"/>
        <end position="43"/>
    </location>
</feature>